<evidence type="ECO:0000313" key="3">
    <source>
        <dbReference type="Proteomes" id="UP001597368"/>
    </source>
</evidence>
<organism evidence="2 3">
    <name type="scientific">Nonomuraea mangrovi</name>
    <dbReference type="NCBI Taxonomy" id="2316207"/>
    <lineage>
        <taxon>Bacteria</taxon>
        <taxon>Bacillati</taxon>
        <taxon>Actinomycetota</taxon>
        <taxon>Actinomycetes</taxon>
        <taxon>Streptosporangiales</taxon>
        <taxon>Streptosporangiaceae</taxon>
        <taxon>Nonomuraea</taxon>
    </lineage>
</organism>
<dbReference type="EMBL" id="JBHUFV010000039">
    <property type="protein sequence ID" value="MFD1935143.1"/>
    <property type="molecule type" value="Genomic_DNA"/>
</dbReference>
<reference evidence="3" key="1">
    <citation type="journal article" date="2019" name="Int. J. Syst. Evol. Microbiol.">
        <title>The Global Catalogue of Microorganisms (GCM) 10K type strain sequencing project: providing services to taxonomists for standard genome sequencing and annotation.</title>
        <authorList>
            <consortium name="The Broad Institute Genomics Platform"/>
            <consortium name="The Broad Institute Genome Sequencing Center for Infectious Disease"/>
            <person name="Wu L."/>
            <person name="Ma J."/>
        </authorList>
    </citation>
    <scope>NUCLEOTIDE SEQUENCE [LARGE SCALE GENOMIC DNA]</scope>
    <source>
        <strain evidence="3">ICMP 6774ER</strain>
    </source>
</reference>
<dbReference type="Pfam" id="PF13091">
    <property type="entry name" value="PLDc_2"/>
    <property type="match status" value="1"/>
</dbReference>
<evidence type="ECO:0000313" key="2">
    <source>
        <dbReference type="EMBL" id="MFD1935143.1"/>
    </source>
</evidence>
<feature type="domain" description="PLD phosphodiesterase" evidence="1">
    <location>
        <begin position="193"/>
        <end position="215"/>
    </location>
</feature>
<dbReference type="InterPro" id="IPR025202">
    <property type="entry name" value="PLD-like_dom"/>
</dbReference>
<dbReference type="PROSITE" id="PS50035">
    <property type="entry name" value="PLD"/>
    <property type="match status" value="1"/>
</dbReference>
<sequence length="246" mass="26358">MDDTELVGGALFEARNPMAAAAILAEALNGQWITRAEMRAVGLDPDLFEIIRRRLSDDPLRIERACLTGAAWARGLQAAQQVDPWELVATLPGHVSLPQGLRRTTGETLVQLITAAQVHVKAVAPYMTRGGLDHLGPGFAAATKRGVEIEIMIPSGASLTSTTLAEMLEIIKDEGDHRRLRIVSFHSNAPWAHLKVLAVDSIAAYVGSANFTASGIGGRNLEMGVLVRGAQVAAIEQVLETFKQPV</sequence>
<protein>
    <submittedName>
        <fullName evidence="2">Phospholipase D-like domain-containing protein</fullName>
    </submittedName>
</protein>
<dbReference type="RefSeq" id="WP_379575262.1">
    <property type="nucleotide sequence ID" value="NZ_JBHUFV010000039.1"/>
</dbReference>
<dbReference type="SUPFAM" id="SSF56024">
    <property type="entry name" value="Phospholipase D/nuclease"/>
    <property type="match status" value="1"/>
</dbReference>
<proteinExistence type="predicted"/>
<comment type="caution">
    <text evidence="2">The sequence shown here is derived from an EMBL/GenBank/DDBJ whole genome shotgun (WGS) entry which is preliminary data.</text>
</comment>
<dbReference type="Gene3D" id="3.30.870.10">
    <property type="entry name" value="Endonuclease Chain A"/>
    <property type="match status" value="1"/>
</dbReference>
<accession>A0ABW4T105</accession>
<evidence type="ECO:0000259" key="1">
    <source>
        <dbReference type="PROSITE" id="PS50035"/>
    </source>
</evidence>
<name>A0ABW4T105_9ACTN</name>
<dbReference type="Proteomes" id="UP001597368">
    <property type="component" value="Unassembled WGS sequence"/>
</dbReference>
<gene>
    <name evidence="2" type="ORF">ACFSKW_27085</name>
</gene>
<dbReference type="InterPro" id="IPR001736">
    <property type="entry name" value="PLipase_D/transphosphatidylase"/>
</dbReference>
<keyword evidence="3" id="KW-1185">Reference proteome</keyword>